<protein>
    <submittedName>
        <fullName evidence="1">Uncharacterized protein</fullName>
    </submittedName>
</protein>
<keyword evidence="2" id="KW-1185">Reference proteome</keyword>
<gene>
    <name evidence="1" type="ORF">GCM10023322_31450</name>
</gene>
<evidence type="ECO:0000313" key="1">
    <source>
        <dbReference type="EMBL" id="GAA5186058.1"/>
    </source>
</evidence>
<reference evidence="2" key="1">
    <citation type="journal article" date="2019" name="Int. J. Syst. Evol. Microbiol.">
        <title>The Global Catalogue of Microorganisms (GCM) 10K type strain sequencing project: providing services to taxonomists for standard genome sequencing and annotation.</title>
        <authorList>
            <consortium name="The Broad Institute Genomics Platform"/>
            <consortium name="The Broad Institute Genome Sequencing Center for Infectious Disease"/>
            <person name="Wu L."/>
            <person name="Ma J."/>
        </authorList>
    </citation>
    <scope>NUCLEOTIDE SEQUENCE [LARGE SCALE GENOMIC DNA]</scope>
    <source>
        <strain evidence="2">JCM 18304</strain>
    </source>
</reference>
<sequence length="98" mass="10218">MITDVALWGTLIAIPLAEPWADRRLVACFTSDRDLSDTARALRDHPLAHADDKDDLVLQPGIVMKAMVDGRAARGDGSGWHVRGLGAGAAIGTTAAGG</sequence>
<accession>A0ABP9RSM0</accession>
<name>A0ABP9RSM0_9ACTN</name>
<proteinExistence type="predicted"/>
<dbReference type="EMBL" id="BAABJQ010000008">
    <property type="protein sequence ID" value="GAA5186058.1"/>
    <property type="molecule type" value="Genomic_DNA"/>
</dbReference>
<organism evidence="1 2">
    <name type="scientific">Rugosimonospora acidiphila</name>
    <dbReference type="NCBI Taxonomy" id="556531"/>
    <lineage>
        <taxon>Bacteria</taxon>
        <taxon>Bacillati</taxon>
        <taxon>Actinomycetota</taxon>
        <taxon>Actinomycetes</taxon>
        <taxon>Micromonosporales</taxon>
        <taxon>Micromonosporaceae</taxon>
        <taxon>Rugosimonospora</taxon>
    </lineage>
</organism>
<dbReference type="Proteomes" id="UP001501570">
    <property type="component" value="Unassembled WGS sequence"/>
</dbReference>
<evidence type="ECO:0000313" key="2">
    <source>
        <dbReference type="Proteomes" id="UP001501570"/>
    </source>
</evidence>
<comment type="caution">
    <text evidence="1">The sequence shown here is derived from an EMBL/GenBank/DDBJ whole genome shotgun (WGS) entry which is preliminary data.</text>
</comment>